<dbReference type="GO" id="GO:0030288">
    <property type="term" value="C:outer membrane-bounded periplasmic space"/>
    <property type="evidence" value="ECO:0007669"/>
    <property type="project" value="TreeGrafter"/>
</dbReference>
<dbReference type="Gene3D" id="3.40.190.10">
    <property type="entry name" value="Periplasmic binding protein-like II"/>
    <property type="match status" value="1"/>
</dbReference>
<comment type="subcellular location">
    <subcellularLocation>
        <location evidence="1">Periplasm</location>
    </subcellularLocation>
</comment>
<feature type="signal peptide" evidence="4">
    <location>
        <begin position="1"/>
        <end position="26"/>
    </location>
</feature>
<organism evidence="6 7">
    <name type="scientific">Mesorhizobium sanjuanii</name>
    <dbReference type="NCBI Taxonomy" id="2037900"/>
    <lineage>
        <taxon>Bacteria</taxon>
        <taxon>Pseudomonadati</taxon>
        <taxon>Pseudomonadota</taxon>
        <taxon>Alphaproteobacteria</taxon>
        <taxon>Hyphomicrobiales</taxon>
        <taxon>Phyllobacteriaceae</taxon>
        <taxon>Mesorhizobium</taxon>
    </lineage>
</organism>
<dbReference type="SUPFAM" id="SSF53850">
    <property type="entry name" value="Periplasmic binding protein-like II"/>
    <property type="match status" value="1"/>
</dbReference>
<evidence type="ECO:0000256" key="4">
    <source>
        <dbReference type="SAM" id="SignalP"/>
    </source>
</evidence>
<dbReference type="PIRSF" id="PIRSF002741">
    <property type="entry name" value="MppA"/>
    <property type="match status" value="1"/>
</dbReference>
<dbReference type="GO" id="GO:1904680">
    <property type="term" value="F:peptide transmembrane transporter activity"/>
    <property type="evidence" value="ECO:0007669"/>
    <property type="project" value="TreeGrafter"/>
</dbReference>
<protein>
    <recommendedName>
        <fullName evidence="5">Solute-binding protein family 5 domain-containing protein</fullName>
    </recommendedName>
</protein>
<dbReference type="PANTHER" id="PTHR30290">
    <property type="entry name" value="PERIPLASMIC BINDING COMPONENT OF ABC TRANSPORTER"/>
    <property type="match status" value="1"/>
</dbReference>
<dbReference type="GO" id="GO:0042884">
    <property type="term" value="P:microcin transport"/>
    <property type="evidence" value="ECO:0007669"/>
    <property type="project" value="TreeGrafter"/>
</dbReference>
<reference evidence="6 7" key="1">
    <citation type="submission" date="2017-09" db="EMBL/GenBank/DDBJ databases">
        <title>Mesorhizobum sanjuanii sp. nov. isolated from nodules of Lotus tenuis in saline-alkaline lowlands of Flooding Pampa.</title>
        <authorList>
            <person name="Sannazzaro A.I."/>
            <person name="Torres Tejerizo G.A."/>
            <person name="Fontana F."/>
            <person name="Cumpa Velazquez L.M."/>
            <person name="Hansen L."/>
            <person name="Pistorio M."/>
            <person name="Estrella M.J."/>
        </authorList>
    </citation>
    <scope>NUCLEOTIDE SEQUENCE [LARGE SCALE GENOMIC DNA]</scope>
    <source>
        <strain evidence="6 7">BSA136</strain>
    </source>
</reference>
<evidence type="ECO:0000259" key="5">
    <source>
        <dbReference type="Pfam" id="PF00496"/>
    </source>
</evidence>
<evidence type="ECO:0000313" key="7">
    <source>
        <dbReference type="Proteomes" id="UP000219182"/>
    </source>
</evidence>
<dbReference type="CDD" id="cd08497">
    <property type="entry name" value="MbnE-like"/>
    <property type="match status" value="1"/>
</dbReference>
<dbReference type="Gene3D" id="3.10.105.10">
    <property type="entry name" value="Dipeptide-binding Protein, Domain 3"/>
    <property type="match status" value="1"/>
</dbReference>
<dbReference type="Pfam" id="PF00496">
    <property type="entry name" value="SBP_bac_5"/>
    <property type="match status" value="1"/>
</dbReference>
<gene>
    <name evidence="6" type="ORF">CN311_30360</name>
</gene>
<sequence length="627" mass="70763">MKVGRYRTLFASAFALAFAASLQAGFADEWRTTSSLLGESKYGENFQRYDYVNPDAPKGGTLNSTVIGTYDSFNPYIVQGSPAEGFAPFGGGLLYETLMEQATDEGSVSHSLIADAYKYPADYSSATYRLDARAKWHDGKPITVDDVIWSFNVLKTNSPMYNRYFANVTEAVAVNDREVEFRFDQKGNRELPKIMGDLVVLPKHWWEGTDAKGNKRDVTKPTLEIPLGSAAYKVKSFKPGAEIVWERVPDYWGAKLPVKIGRENFDTKRYVYFLDDNAAWFAFIKGGLEDINVENSGRNWMTKYDFPAIKAGDVIKKQFKAASLAKFQGFAMNTRRPLFQDRHLRQALSYLYDFDTINRTQSFGLNTRITSYFIGSEGLASNGLPQGKELEILNQYKDKLPPELFTEEFKIPAFDSPQAERKILKSAVDLFAQAGWVIKDGKMVNAKTGQPFAFEILDFRQGAEATLNPYVTMLRKIGIVATLRFVDSSQYINRVNNFDYDMTTVVLPQSDSPGNEQRDFWSSKAADSPGSRNYAGIKDPVVDALVNRVIFASDRDDLIAATRALDRVLLWNFYAVPQFTRPDVRLAYWNKFGIPDKQPTYVGPDIDSWWIDPGKEKALAAKYKGLN</sequence>
<feature type="domain" description="Solute-binding protein family 5" evidence="5">
    <location>
        <begin position="113"/>
        <end position="525"/>
    </location>
</feature>
<dbReference type="GO" id="GO:0015833">
    <property type="term" value="P:peptide transport"/>
    <property type="evidence" value="ECO:0007669"/>
    <property type="project" value="TreeGrafter"/>
</dbReference>
<accession>A0A2A6F6N0</accession>
<keyword evidence="3 4" id="KW-0732">Signal</keyword>
<comment type="similarity">
    <text evidence="2">Belongs to the bacterial solute-binding protein 5 family.</text>
</comment>
<feature type="chain" id="PRO_5013286578" description="Solute-binding protein family 5 domain-containing protein" evidence="4">
    <location>
        <begin position="27"/>
        <end position="627"/>
    </location>
</feature>
<keyword evidence="7" id="KW-1185">Reference proteome</keyword>
<evidence type="ECO:0000256" key="1">
    <source>
        <dbReference type="ARBA" id="ARBA00004418"/>
    </source>
</evidence>
<evidence type="ECO:0000256" key="3">
    <source>
        <dbReference type="ARBA" id="ARBA00022729"/>
    </source>
</evidence>
<dbReference type="RefSeq" id="WP_097577272.1">
    <property type="nucleotide sequence ID" value="NZ_NWQG01000269.1"/>
</dbReference>
<comment type="caution">
    <text evidence="6">The sequence shown here is derived from an EMBL/GenBank/DDBJ whole genome shotgun (WGS) entry which is preliminary data.</text>
</comment>
<dbReference type="PANTHER" id="PTHR30290:SF64">
    <property type="entry name" value="ABC TRANSPORTER PERIPLASMIC BINDING PROTEIN"/>
    <property type="match status" value="1"/>
</dbReference>
<dbReference type="AlphaFoldDB" id="A0A2A6F6N0"/>
<dbReference type="EMBL" id="NWQG01000269">
    <property type="protein sequence ID" value="PDQ17365.1"/>
    <property type="molecule type" value="Genomic_DNA"/>
</dbReference>
<evidence type="ECO:0000313" key="6">
    <source>
        <dbReference type="EMBL" id="PDQ17365.1"/>
    </source>
</evidence>
<dbReference type="InterPro" id="IPR030678">
    <property type="entry name" value="Peptide/Ni-bd"/>
</dbReference>
<name>A0A2A6F6N0_9HYPH</name>
<dbReference type="InterPro" id="IPR039424">
    <property type="entry name" value="SBP_5"/>
</dbReference>
<dbReference type="InterPro" id="IPR000914">
    <property type="entry name" value="SBP_5_dom"/>
</dbReference>
<evidence type="ECO:0000256" key="2">
    <source>
        <dbReference type="ARBA" id="ARBA00005695"/>
    </source>
</evidence>
<dbReference type="GO" id="GO:0043190">
    <property type="term" value="C:ATP-binding cassette (ABC) transporter complex"/>
    <property type="evidence" value="ECO:0007669"/>
    <property type="project" value="InterPro"/>
</dbReference>
<dbReference type="Proteomes" id="UP000219182">
    <property type="component" value="Unassembled WGS sequence"/>
</dbReference>
<proteinExistence type="inferred from homology"/>